<accession>A0A1G1XA73</accession>
<dbReference type="Pfam" id="PF04350">
    <property type="entry name" value="PilO"/>
    <property type="match status" value="1"/>
</dbReference>
<dbReference type="Gene3D" id="3.30.70.60">
    <property type="match status" value="1"/>
</dbReference>
<dbReference type="PROSITE" id="PS51257">
    <property type="entry name" value="PROKAR_LIPOPROTEIN"/>
    <property type="match status" value="1"/>
</dbReference>
<dbReference type="EMBL" id="MHHS01000029">
    <property type="protein sequence ID" value="OGY36776.1"/>
    <property type="molecule type" value="Genomic_DNA"/>
</dbReference>
<dbReference type="AlphaFoldDB" id="A0A1G1XA73"/>
<name>A0A1G1XA73_9BACT</name>
<proteinExistence type="predicted"/>
<reference evidence="1 2" key="1">
    <citation type="journal article" date="2016" name="Nat. Commun.">
        <title>Thousands of microbial genomes shed light on interconnected biogeochemical processes in an aquifer system.</title>
        <authorList>
            <person name="Anantharaman K."/>
            <person name="Brown C.T."/>
            <person name="Hug L.A."/>
            <person name="Sharon I."/>
            <person name="Castelle C.J."/>
            <person name="Probst A.J."/>
            <person name="Thomas B.C."/>
            <person name="Singh A."/>
            <person name="Wilkins M.J."/>
            <person name="Karaoz U."/>
            <person name="Brodie E.L."/>
            <person name="Williams K.H."/>
            <person name="Hubbard S.S."/>
            <person name="Banfield J.F."/>
        </authorList>
    </citation>
    <scope>NUCLEOTIDE SEQUENCE [LARGE SCALE GENOMIC DNA]</scope>
</reference>
<gene>
    <name evidence="1" type="ORF">A3E36_03745</name>
</gene>
<protein>
    <recommendedName>
        <fullName evidence="3">Type 4a pilus biogenesis protein PilO</fullName>
    </recommendedName>
</protein>
<evidence type="ECO:0000313" key="1">
    <source>
        <dbReference type="EMBL" id="OGY36776.1"/>
    </source>
</evidence>
<comment type="caution">
    <text evidence="1">The sequence shown here is derived from an EMBL/GenBank/DDBJ whole genome shotgun (WGS) entry which is preliminary data.</text>
</comment>
<dbReference type="InterPro" id="IPR014717">
    <property type="entry name" value="Transl_elong_EF1B/ribsomal_bS6"/>
</dbReference>
<sequence>MRISKKHILLLVAIIGCIAGIVVLHMRVALVRSEIALRQEKIDAAPQELQQIVQMKKDLVSAQGRVASLQRMTVHRDGLPEAVTAIAQAASDAGVAAQVPEVSQNSKQEKSEADSLEDVRIHISASGRHVQLLNFLYRIEQLPYLLHIASWNIDTTHQVALNFFAAVPTTSSLPQTVLGSSLEVDLIITILK</sequence>
<dbReference type="GO" id="GO:0043107">
    <property type="term" value="P:type IV pilus-dependent motility"/>
    <property type="evidence" value="ECO:0007669"/>
    <property type="project" value="InterPro"/>
</dbReference>
<evidence type="ECO:0008006" key="3">
    <source>
        <dbReference type="Google" id="ProtNLM"/>
    </source>
</evidence>
<organism evidence="1 2">
    <name type="scientific">Candidatus Andersenbacteria bacterium RIFCSPHIGHO2_12_FULL_45_11b</name>
    <dbReference type="NCBI Taxonomy" id="1797282"/>
    <lineage>
        <taxon>Bacteria</taxon>
        <taxon>Candidatus Anderseniibacteriota</taxon>
    </lineage>
</organism>
<dbReference type="GO" id="GO:0043683">
    <property type="term" value="P:type IV pilus assembly"/>
    <property type="evidence" value="ECO:0007669"/>
    <property type="project" value="InterPro"/>
</dbReference>
<evidence type="ECO:0000313" key="2">
    <source>
        <dbReference type="Proteomes" id="UP000177941"/>
    </source>
</evidence>
<dbReference type="Proteomes" id="UP000177941">
    <property type="component" value="Unassembled WGS sequence"/>
</dbReference>
<dbReference type="InterPro" id="IPR007445">
    <property type="entry name" value="PilO"/>
</dbReference>